<gene>
    <name evidence="1" type="ORF">DWV53_13280</name>
</gene>
<evidence type="ECO:0000313" key="1">
    <source>
        <dbReference type="EMBL" id="RGW75554.1"/>
    </source>
</evidence>
<comment type="caution">
    <text evidence="1">The sequence shown here is derived from an EMBL/GenBank/DDBJ whole genome shotgun (WGS) entry which is preliminary data.</text>
</comment>
<dbReference type="Proteomes" id="UP000285776">
    <property type="component" value="Unassembled WGS sequence"/>
</dbReference>
<name>A0AA92U939_9BACT</name>
<evidence type="ECO:0000313" key="2">
    <source>
        <dbReference type="Proteomes" id="UP000285776"/>
    </source>
</evidence>
<organism evidence="1 2">
    <name type="scientific">Segatella copri</name>
    <dbReference type="NCBI Taxonomy" id="165179"/>
    <lineage>
        <taxon>Bacteria</taxon>
        <taxon>Pseudomonadati</taxon>
        <taxon>Bacteroidota</taxon>
        <taxon>Bacteroidia</taxon>
        <taxon>Bacteroidales</taxon>
        <taxon>Prevotellaceae</taxon>
        <taxon>Segatella</taxon>
    </lineage>
</organism>
<sequence>MQPNSIILGAYYSCQANNYADMKVCINTYFVNTNRNISLKFKKILDMYNKIILFMMLLLMISCNSKLKRNLKNSIEIKEQLGQSSYPFIKSMEYHAYIQDNEAIPVIDIQITEKGNFSIFVKYQTNKKYSKLSYKETLDFLSTVIEKQNKENIPLSRLQQIFIRTEMWNENSIYTSMEEYRNINIPHGEYFNKKAKESHIVSDITKILSRYNLKIGSLSYEGLLPLDGKVIKEINKNIELNTSEAYLTGNLVLDIANQ</sequence>
<accession>A0AA92U939</accession>
<dbReference type="AlphaFoldDB" id="A0AA92U939"/>
<protein>
    <submittedName>
        <fullName evidence="1">Uncharacterized protein</fullName>
    </submittedName>
</protein>
<dbReference type="EMBL" id="QSAV01000055">
    <property type="protein sequence ID" value="RGW75554.1"/>
    <property type="molecule type" value="Genomic_DNA"/>
</dbReference>
<proteinExistence type="predicted"/>
<reference evidence="1 2" key="1">
    <citation type="submission" date="2018-08" db="EMBL/GenBank/DDBJ databases">
        <title>A genome reference for cultivated species of the human gut microbiota.</title>
        <authorList>
            <person name="Zou Y."/>
            <person name="Xue W."/>
            <person name="Luo G."/>
        </authorList>
    </citation>
    <scope>NUCLEOTIDE SEQUENCE [LARGE SCALE GENOMIC DNA]</scope>
    <source>
        <strain evidence="1 2">AF10-17</strain>
    </source>
</reference>